<evidence type="ECO:0000259" key="7">
    <source>
        <dbReference type="Pfam" id="PF04138"/>
    </source>
</evidence>
<proteinExistence type="inferred from homology"/>
<dbReference type="PANTHER" id="PTHR38459:SF1">
    <property type="entry name" value="PROPHAGE BACTOPRENOL-LINKED GLUCOSE TRANSLOCASE HOMOLOG"/>
    <property type="match status" value="1"/>
</dbReference>
<comment type="similarity">
    <text evidence="2">Belongs to the GtrA family.</text>
</comment>
<organism evidence="8">
    <name type="scientific">human gut metagenome</name>
    <dbReference type="NCBI Taxonomy" id="408170"/>
    <lineage>
        <taxon>unclassified sequences</taxon>
        <taxon>metagenomes</taxon>
        <taxon>organismal metagenomes</taxon>
    </lineage>
</organism>
<feature type="transmembrane region" description="Helical" evidence="6">
    <location>
        <begin position="42"/>
        <end position="63"/>
    </location>
</feature>
<dbReference type="Pfam" id="PF04138">
    <property type="entry name" value="GtrA_DPMS_TM"/>
    <property type="match status" value="1"/>
</dbReference>
<dbReference type="InterPro" id="IPR051401">
    <property type="entry name" value="GtrA_CellWall_Glycosyl"/>
</dbReference>
<evidence type="ECO:0000256" key="2">
    <source>
        <dbReference type="ARBA" id="ARBA00009399"/>
    </source>
</evidence>
<evidence type="ECO:0000256" key="6">
    <source>
        <dbReference type="SAM" id="Phobius"/>
    </source>
</evidence>
<evidence type="ECO:0000256" key="5">
    <source>
        <dbReference type="ARBA" id="ARBA00023136"/>
    </source>
</evidence>
<comment type="subcellular location">
    <subcellularLocation>
        <location evidence="1">Membrane</location>
        <topology evidence="1">Multi-pass membrane protein</topology>
    </subcellularLocation>
</comment>
<feature type="transmembrane region" description="Helical" evidence="6">
    <location>
        <begin position="69"/>
        <end position="89"/>
    </location>
</feature>
<dbReference type="GO" id="GO:0005886">
    <property type="term" value="C:plasma membrane"/>
    <property type="evidence" value="ECO:0007669"/>
    <property type="project" value="TreeGrafter"/>
</dbReference>
<evidence type="ECO:0000256" key="3">
    <source>
        <dbReference type="ARBA" id="ARBA00022692"/>
    </source>
</evidence>
<evidence type="ECO:0000256" key="1">
    <source>
        <dbReference type="ARBA" id="ARBA00004141"/>
    </source>
</evidence>
<keyword evidence="5 6" id="KW-0472">Membrane</keyword>
<feature type="domain" description="GtrA/DPMS transmembrane" evidence="7">
    <location>
        <begin position="2"/>
        <end position="91"/>
    </location>
</feature>
<comment type="caution">
    <text evidence="8">The sequence shown here is derived from an EMBL/GenBank/DDBJ whole genome shotgun (WGS) entry which is preliminary data.</text>
</comment>
<protein>
    <submittedName>
        <fullName evidence="8">GtrA family protein</fullName>
    </submittedName>
</protein>
<keyword evidence="4 6" id="KW-1133">Transmembrane helix</keyword>
<evidence type="ECO:0000313" key="8">
    <source>
        <dbReference type="EMBL" id="EKC72373.1"/>
    </source>
</evidence>
<sequence>MVGSVLGTILSIANAFFWNDKFVFTGNANDWRSKLKRLGKTYVSYGGTSILSNVLLWIEVTFFSVSKTIAPIVNLLVTIPLNFIINKLWTFKER</sequence>
<accession>K1TRI7</accession>
<dbReference type="GO" id="GO:0000271">
    <property type="term" value="P:polysaccharide biosynthetic process"/>
    <property type="evidence" value="ECO:0007669"/>
    <property type="project" value="InterPro"/>
</dbReference>
<dbReference type="EMBL" id="AJWZ01001927">
    <property type="protein sequence ID" value="EKC72373.1"/>
    <property type="molecule type" value="Genomic_DNA"/>
</dbReference>
<reference evidence="8" key="1">
    <citation type="journal article" date="2013" name="Environ. Microbiol.">
        <title>Microbiota from the distal guts of lean and obese adolescents exhibit partial functional redundancy besides clear differences in community structure.</title>
        <authorList>
            <person name="Ferrer M."/>
            <person name="Ruiz A."/>
            <person name="Lanza F."/>
            <person name="Haange S.B."/>
            <person name="Oberbach A."/>
            <person name="Till H."/>
            <person name="Bargiela R."/>
            <person name="Campoy C."/>
            <person name="Segura M.T."/>
            <person name="Richter M."/>
            <person name="von Bergen M."/>
            <person name="Seifert J."/>
            <person name="Suarez A."/>
        </authorList>
    </citation>
    <scope>NUCLEOTIDE SEQUENCE</scope>
</reference>
<dbReference type="InterPro" id="IPR007267">
    <property type="entry name" value="GtrA_DPMS_TM"/>
</dbReference>
<keyword evidence="3 6" id="KW-0812">Transmembrane</keyword>
<gene>
    <name evidence="8" type="ORF">OBE_02923</name>
</gene>
<name>K1TRI7_9ZZZZ</name>
<evidence type="ECO:0000256" key="4">
    <source>
        <dbReference type="ARBA" id="ARBA00022989"/>
    </source>
</evidence>
<dbReference type="AlphaFoldDB" id="K1TRI7"/>
<dbReference type="PANTHER" id="PTHR38459">
    <property type="entry name" value="PROPHAGE BACTOPRENOL-LINKED GLUCOSE TRANSLOCASE HOMOLOG"/>
    <property type="match status" value="1"/>
</dbReference>